<protein>
    <submittedName>
        <fullName evidence="1">Uncharacterized protein conserved in bacteria</fullName>
    </submittedName>
</protein>
<dbReference type="AlphaFoldDB" id="A0A380F8Z7"/>
<organism evidence="1 2">
    <name type="scientific">Staphylococcus gallinarum</name>
    <dbReference type="NCBI Taxonomy" id="1293"/>
    <lineage>
        <taxon>Bacteria</taxon>
        <taxon>Bacillati</taxon>
        <taxon>Bacillota</taxon>
        <taxon>Bacilli</taxon>
        <taxon>Bacillales</taxon>
        <taxon>Staphylococcaceae</taxon>
        <taxon>Staphylococcus</taxon>
    </lineage>
</organism>
<accession>A0A380F8Z7</accession>
<name>A0A380F8Z7_STAGA</name>
<sequence length="58" mass="6919">MMWRQKGLNIKKAKVIGQITQGVPVWLTGDEAKYSHMPYVYFPGKYWRGKYFDRSLSY</sequence>
<dbReference type="Proteomes" id="UP000255277">
    <property type="component" value="Unassembled WGS sequence"/>
</dbReference>
<evidence type="ECO:0000313" key="2">
    <source>
        <dbReference type="Proteomes" id="UP000255277"/>
    </source>
</evidence>
<gene>
    <name evidence="1" type="ORF">NCTC12195_00071</name>
</gene>
<reference evidence="1 2" key="1">
    <citation type="submission" date="2018-06" db="EMBL/GenBank/DDBJ databases">
        <authorList>
            <consortium name="Pathogen Informatics"/>
            <person name="Doyle S."/>
        </authorList>
    </citation>
    <scope>NUCLEOTIDE SEQUENCE [LARGE SCALE GENOMIC DNA]</scope>
    <source>
        <strain evidence="1 2">NCTC12195</strain>
    </source>
</reference>
<proteinExistence type="predicted"/>
<dbReference type="EMBL" id="UHDK01000001">
    <property type="protein sequence ID" value="SUM30672.1"/>
    <property type="molecule type" value="Genomic_DNA"/>
</dbReference>
<evidence type="ECO:0000313" key="1">
    <source>
        <dbReference type="EMBL" id="SUM30672.1"/>
    </source>
</evidence>